<dbReference type="GO" id="GO:0046872">
    <property type="term" value="F:metal ion binding"/>
    <property type="evidence" value="ECO:0007669"/>
    <property type="project" value="UniProtKB-KW"/>
</dbReference>
<evidence type="ECO:0000259" key="4">
    <source>
        <dbReference type="Pfam" id="PF07687"/>
    </source>
</evidence>
<dbReference type="Pfam" id="PF01546">
    <property type="entry name" value="Peptidase_M20"/>
    <property type="match status" value="1"/>
</dbReference>
<feature type="domain" description="Peptidase M20 dimerisation" evidence="4">
    <location>
        <begin position="195"/>
        <end position="352"/>
    </location>
</feature>
<keyword evidence="3" id="KW-0378">Hydrolase</keyword>
<dbReference type="PANTHER" id="PTHR43270:SF12">
    <property type="entry name" value="SUCCINYL-DIAMINOPIMELATE DESUCCINYLASE"/>
    <property type="match status" value="1"/>
</dbReference>
<name>A0A5N3PJ76_9HYPH</name>
<protein>
    <submittedName>
        <fullName evidence="5">M20 family dipeptidase</fullName>
    </submittedName>
</protein>
<dbReference type="InterPro" id="IPR002933">
    <property type="entry name" value="Peptidase_M20"/>
</dbReference>
<dbReference type="GO" id="GO:0008233">
    <property type="term" value="F:peptidase activity"/>
    <property type="evidence" value="ECO:0007669"/>
    <property type="project" value="UniProtKB-KW"/>
</dbReference>
<evidence type="ECO:0000256" key="2">
    <source>
        <dbReference type="ARBA" id="ARBA00022723"/>
    </source>
</evidence>
<evidence type="ECO:0000313" key="6">
    <source>
        <dbReference type="Proteomes" id="UP000325684"/>
    </source>
</evidence>
<reference evidence="5 6" key="1">
    <citation type="journal article" date="2019" name="Microorganisms">
        <title>Genome Insights into the Novel Species Microvirga brassicacearum, a Rapeseed Endophyte with Biotechnological Potential.</title>
        <authorList>
            <person name="Jimenez-Gomez A."/>
            <person name="Saati-Santamaria Z."/>
            <person name="Igual J.M."/>
            <person name="Rivas R."/>
            <person name="Mateos P.F."/>
            <person name="Garcia-Fraile P."/>
        </authorList>
    </citation>
    <scope>NUCLEOTIDE SEQUENCE [LARGE SCALE GENOMIC DNA]</scope>
    <source>
        <strain evidence="5 6">CDVBN77</strain>
    </source>
</reference>
<dbReference type="SUPFAM" id="SSF53187">
    <property type="entry name" value="Zn-dependent exopeptidases"/>
    <property type="match status" value="1"/>
</dbReference>
<organism evidence="5 6">
    <name type="scientific">Microvirga brassicacearum</name>
    <dbReference type="NCBI Taxonomy" id="2580413"/>
    <lineage>
        <taxon>Bacteria</taxon>
        <taxon>Pseudomonadati</taxon>
        <taxon>Pseudomonadota</taxon>
        <taxon>Alphaproteobacteria</taxon>
        <taxon>Hyphomicrobiales</taxon>
        <taxon>Methylobacteriaceae</taxon>
        <taxon>Microvirga</taxon>
    </lineage>
</organism>
<dbReference type="NCBIfam" id="NF006579">
    <property type="entry name" value="PRK09104.1"/>
    <property type="match status" value="1"/>
</dbReference>
<dbReference type="EMBL" id="VCMV01000001">
    <property type="protein sequence ID" value="KAB0269787.1"/>
    <property type="molecule type" value="Genomic_DNA"/>
</dbReference>
<keyword evidence="2" id="KW-0479">Metal-binding</keyword>
<evidence type="ECO:0000256" key="1">
    <source>
        <dbReference type="ARBA" id="ARBA00022670"/>
    </source>
</evidence>
<comment type="caution">
    <text evidence="5">The sequence shown here is derived from an EMBL/GenBank/DDBJ whole genome shotgun (WGS) entry which is preliminary data.</text>
</comment>
<dbReference type="Gene3D" id="3.30.70.360">
    <property type="match status" value="1"/>
</dbReference>
<accession>A0A5N3PJ76</accession>
<dbReference type="InterPro" id="IPR051458">
    <property type="entry name" value="Cyt/Met_Dipeptidase"/>
</dbReference>
<dbReference type="Pfam" id="PF07687">
    <property type="entry name" value="M20_dimer"/>
    <property type="match status" value="1"/>
</dbReference>
<proteinExistence type="predicted"/>
<evidence type="ECO:0000313" key="5">
    <source>
        <dbReference type="EMBL" id="KAB0269787.1"/>
    </source>
</evidence>
<sequence>MSERVVQHLEGMTDEIIERLRAYVACASVSADPAFAAGMASAREFLMNRFAKVGLENLQLLDGGGHPAIYGDWLHAPGKPTLLVYGHYDVQPPDPLDQWQTPPFELTRKGDRLYGRGASDNKGSSTIAIESLAAFLAVEGEFPLNLKVLFEGEEEIGAPSLPKIFDQSGDLLKADLVLSADGGRMGFWPALNVGCRGIIKLELTLETSARDLHSGRYGGTTHNALQDMARLLASLHDNEGRILVEGMLDPSILPTSAQRAEVAELGLDEDAFFATFDGMAHGDPAYTAHERLVLLPTVEINGIWGGYTGPGSKTIIPSAAHAKITARLVSGQDPDAIAQAIKRHLEAACPKGARLVVKTYGGGAPAYTLPKDNPLLIAADRILRRETGKAPVRVRHGGTLPVTSIFREKLGADTLMFGFGLPADGVHAPNESYAIESIREGLRCWPMLISEIGAIVAEEKPAAGASPRAAAGA</sequence>
<gene>
    <name evidence="5" type="ORF">FEZ63_00520</name>
</gene>
<dbReference type="OrthoDB" id="9761532at2"/>
<dbReference type="InterPro" id="IPR011650">
    <property type="entry name" value="Peptidase_M20_dimer"/>
</dbReference>
<keyword evidence="6" id="KW-1185">Reference proteome</keyword>
<dbReference type="GO" id="GO:0006508">
    <property type="term" value="P:proteolysis"/>
    <property type="evidence" value="ECO:0007669"/>
    <property type="project" value="UniProtKB-KW"/>
</dbReference>
<dbReference type="RefSeq" id="WP_150941680.1">
    <property type="nucleotide sequence ID" value="NZ_VCMV01000001.1"/>
</dbReference>
<evidence type="ECO:0000256" key="3">
    <source>
        <dbReference type="ARBA" id="ARBA00022801"/>
    </source>
</evidence>
<dbReference type="Proteomes" id="UP000325684">
    <property type="component" value="Unassembled WGS sequence"/>
</dbReference>
<dbReference type="PANTHER" id="PTHR43270">
    <property type="entry name" value="BETA-ALA-HIS DIPEPTIDASE"/>
    <property type="match status" value="1"/>
</dbReference>
<dbReference type="AlphaFoldDB" id="A0A5N3PJ76"/>
<keyword evidence="1" id="KW-0645">Protease</keyword>
<dbReference type="Gene3D" id="3.40.630.10">
    <property type="entry name" value="Zn peptidases"/>
    <property type="match status" value="1"/>
</dbReference>